<feature type="coiled-coil region" evidence="6">
    <location>
        <begin position="370"/>
        <end position="397"/>
    </location>
</feature>
<keyword evidence="6" id="KW-0175">Coiled coil</keyword>
<dbReference type="Pfam" id="PF07714">
    <property type="entry name" value="PK_Tyr_Ser-Thr"/>
    <property type="match status" value="1"/>
</dbReference>
<evidence type="ECO:0000313" key="10">
    <source>
        <dbReference type="Proteomes" id="UP000271889"/>
    </source>
</evidence>
<organism evidence="9 10">
    <name type="scientific">Cylicostephanus goldi</name>
    <name type="common">Nematode worm</name>
    <dbReference type="NCBI Taxonomy" id="71465"/>
    <lineage>
        <taxon>Eukaryota</taxon>
        <taxon>Metazoa</taxon>
        <taxon>Ecdysozoa</taxon>
        <taxon>Nematoda</taxon>
        <taxon>Chromadorea</taxon>
        <taxon>Rhabditida</taxon>
        <taxon>Rhabditina</taxon>
        <taxon>Rhabditomorpha</taxon>
        <taxon>Strongyloidea</taxon>
        <taxon>Strongylidae</taxon>
        <taxon>Cylicostephanus</taxon>
    </lineage>
</organism>
<evidence type="ECO:0000256" key="7">
    <source>
        <dbReference type="SAM" id="Phobius"/>
    </source>
</evidence>
<proteinExistence type="predicted"/>
<dbReference type="EMBL" id="UYRV01109506">
    <property type="protein sequence ID" value="VDN25247.1"/>
    <property type="molecule type" value="Genomic_DNA"/>
</dbReference>
<dbReference type="PANTHER" id="PTHR11920">
    <property type="entry name" value="GUANYLYL CYCLASE"/>
    <property type="match status" value="1"/>
</dbReference>
<dbReference type="GO" id="GO:0004672">
    <property type="term" value="F:protein kinase activity"/>
    <property type="evidence" value="ECO:0007669"/>
    <property type="project" value="InterPro"/>
</dbReference>
<dbReference type="EC" id="4.6.1.2" evidence="2"/>
<dbReference type="Gene3D" id="6.10.250.780">
    <property type="match status" value="1"/>
</dbReference>
<keyword evidence="4" id="KW-0456">Lyase</keyword>
<keyword evidence="7" id="KW-0472">Membrane</keyword>
<dbReference type="OrthoDB" id="302535at2759"/>
<dbReference type="PROSITE" id="PS50011">
    <property type="entry name" value="PROTEIN_KINASE_DOM"/>
    <property type="match status" value="1"/>
</dbReference>
<evidence type="ECO:0000256" key="4">
    <source>
        <dbReference type="ARBA" id="ARBA00023239"/>
    </source>
</evidence>
<dbReference type="InterPro" id="IPR011009">
    <property type="entry name" value="Kinase-like_dom_sf"/>
</dbReference>
<evidence type="ECO:0000256" key="5">
    <source>
        <dbReference type="ARBA" id="ARBA00023293"/>
    </source>
</evidence>
<gene>
    <name evidence="9" type="ORF">CGOC_LOCUS10042</name>
</gene>
<dbReference type="AlphaFoldDB" id="A0A3P7MQ60"/>
<dbReference type="Gene3D" id="1.10.510.10">
    <property type="entry name" value="Transferase(Phosphotransferase) domain 1"/>
    <property type="match status" value="1"/>
</dbReference>
<accession>A0A3P7MQ60</accession>
<feature type="transmembrane region" description="Helical" evidence="7">
    <location>
        <begin position="12"/>
        <end position="36"/>
    </location>
</feature>
<dbReference type="InterPro" id="IPR050401">
    <property type="entry name" value="Cyclic_nucleotide_synthase"/>
</dbReference>
<dbReference type="GO" id="GO:0005886">
    <property type="term" value="C:plasma membrane"/>
    <property type="evidence" value="ECO:0007669"/>
    <property type="project" value="TreeGrafter"/>
</dbReference>
<dbReference type="PANTHER" id="PTHR11920:SF495">
    <property type="entry name" value="RECEPTOR-TYPE GUANYLATE CYCLASE GCY-7"/>
    <property type="match status" value="1"/>
</dbReference>
<protein>
    <recommendedName>
        <fullName evidence="2">guanylate cyclase</fullName>
        <ecNumber evidence="2">4.6.1.2</ecNumber>
    </recommendedName>
</protein>
<dbReference type="GO" id="GO:0007168">
    <property type="term" value="P:receptor guanylyl cyclase signaling pathway"/>
    <property type="evidence" value="ECO:0007669"/>
    <property type="project" value="TreeGrafter"/>
</dbReference>
<comment type="catalytic activity">
    <reaction evidence="1">
        <text>GTP = 3',5'-cyclic GMP + diphosphate</text>
        <dbReference type="Rhea" id="RHEA:13665"/>
        <dbReference type="ChEBI" id="CHEBI:33019"/>
        <dbReference type="ChEBI" id="CHEBI:37565"/>
        <dbReference type="ChEBI" id="CHEBI:57746"/>
        <dbReference type="EC" id="4.6.1.2"/>
    </reaction>
</comment>
<dbReference type="GO" id="GO:0004383">
    <property type="term" value="F:guanylate cyclase activity"/>
    <property type="evidence" value="ECO:0007669"/>
    <property type="project" value="UniProtKB-EC"/>
</dbReference>
<dbReference type="GO" id="GO:0004016">
    <property type="term" value="F:adenylate cyclase activity"/>
    <property type="evidence" value="ECO:0007669"/>
    <property type="project" value="TreeGrafter"/>
</dbReference>
<keyword evidence="10" id="KW-1185">Reference proteome</keyword>
<dbReference type="InterPro" id="IPR001245">
    <property type="entry name" value="Ser-Thr/Tyr_kinase_cat_dom"/>
</dbReference>
<evidence type="ECO:0000313" key="9">
    <source>
        <dbReference type="EMBL" id="VDN25247.1"/>
    </source>
</evidence>
<keyword evidence="7" id="KW-1133">Transmembrane helix</keyword>
<keyword evidence="5" id="KW-0141">cGMP biosynthesis</keyword>
<feature type="domain" description="Protein kinase" evidence="8">
    <location>
        <begin position="69"/>
        <end position="354"/>
    </location>
</feature>
<feature type="non-terminal residue" evidence="9">
    <location>
        <position position="1"/>
    </location>
</feature>
<evidence type="ECO:0000256" key="1">
    <source>
        <dbReference type="ARBA" id="ARBA00001436"/>
    </source>
</evidence>
<dbReference type="InterPro" id="IPR000719">
    <property type="entry name" value="Prot_kinase_dom"/>
</dbReference>
<evidence type="ECO:0000256" key="3">
    <source>
        <dbReference type="ARBA" id="ARBA00022741"/>
    </source>
</evidence>
<dbReference type="GO" id="GO:0001653">
    <property type="term" value="F:peptide receptor activity"/>
    <property type="evidence" value="ECO:0007669"/>
    <property type="project" value="TreeGrafter"/>
</dbReference>
<dbReference type="GO" id="GO:0005524">
    <property type="term" value="F:ATP binding"/>
    <property type="evidence" value="ECO:0007669"/>
    <property type="project" value="InterPro"/>
</dbReference>
<evidence type="ECO:0000256" key="6">
    <source>
        <dbReference type="SAM" id="Coils"/>
    </source>
</evidence>
<keyword evidence="7" id="KW-0812">Transmembrane</keyword>
<sequence>ECPISFFDAYRIYVIVAACIAALLIIAIVVVILIALRERENEKKRQDALWKIHFHKLRKPVHKSRSQSFTSAVSGVSGRSGDMSEILDWRTETDKLCYFYHGAEPLTAFKHTIVLRFDEVTNAEFRKMRQIEHDNLNRFVGVAVDTGLIYSLWKFCPRGTLQEVITKGSLPMDTVFIRSMMMDIASGLHFIHESAMHVHGRLTSQVLPVHSCMVDDRWQVKISYYGMTCIKEYERRTEEACYQRGSYLEQLWTAPEILRGEVDDIGTQPGDVYSFAIIASELVTKKTAWDLDNRKENADDIIRKVTKPSMDPFRPALEIHESIEIIPSLINLIRECWSEWPRHRPEMKKVKSLLSSMQTGKKLNLMDHVMNTLENYASSLEAEVEERMKELVEEKKKSDVLLYRMLPRCSKSKISCLIAQSRQNCNTCVHFGSKTSSEAFPLGGSSRIYYNLLLA</sequence>
<evidence type="ECO:0000256" key="2">
    <source>
        <dbReference type="ARBA" id="ARBA00012202"/>
    </source>
</evidence>
<dbReference type="SUPFAM" id="SSF56112">
    <property type="entry name" value="Protein kinase-like (PK-like)"/>
    <property type="match status" value="1"/>
</dbReference>
<keyword evidence="3" id="KW-0547">Nucleotide-binding</keyword>
<dbReference type="Proteomes" id="UP000271889">
    <property type="component" value="Unassembled WGS sequence"/>
</dbReference>
<evidence type="ECO:0000259" key="8">
    <source>
        <dbReference type="PROSITE" id="PS50011"/>
    </source>
</evidence>
<name>A0A3P7MQ60_CYLGO</name>
<reference evidence="9 10" key="1">
    <citation type="submission" date="2018-11" db="EMBL/GenBank/DDBJ databases">
        <authorList>
            <consortium name="Pathogen Informatics"/>
        </authorList>
    </citation>
    <scope>NUCLEOTIDE SEQUENCE [LARGE SCALE GENOMIC DNA]</scope>
</reference>